<gene>
    <name evidence="1" type="ORF">I215_06857</name>
</gene>
<reference evidence="1 2" key="1">
    <citation type="journal article" date="2012" name="J. Bacteriol.">
        <title>Genome Sequence of Galbibacter marinum Type Strain ck-I2-15.</title>
        <authorList>
            <person name="Lai Q."/>
            <person name="Li C."/>
            <person name="Shao Z."/>
        </authorList>
    </citation>
    <scope>NUCLEOTIDE SEQUENCE [LARGE SCALE GENOMIC DNA]</scope>
    <source>
        <strain evidence="2">ck-I2-15</strain>
    </source>
</reference>
<comment type="caution">
    <text evidence="1">The sequence shown here is derived from an EMBL/GenBank/DDBJ whole genome shotgun (WGS) entry which is preliminary data.</text>
</comment>
<dbReference type="Pfam" id="PF20420">
    <property type="entry name" value="DUF6702"/>
    <property type="match status" value="1"/>
</dbReference>
<evidence type="ECO:0000313" key="1">
    <source>
        <dbReference type="EMBL" id="EKF55410.1"/>
    </source>
</evidence>
<dbReference type="OrthoDB" id="5735516at2"/>
<protein>
    <submittedName>
        <fullName evidence="1">Uncharacterized protein</fullName>
    </submittedName>
</protein>
<dbReference type="InterPro" id="IPR046525">
    <property type="entry name" value="DUF6702"/>
</dbReference>
<dbReference type="RefSeq" id="WP_008991235.1">
    <property type="nucleotide sequence ID" value="NZ_AMSG01000007.1"/>
</dbReference>
<name>K2PS87_9FLAO</name>
<proteinExistence type="predicted"/>
<keyword evidence="2" id="KW-1185">Reference proteome</keyword>
<evidence type="ECO:0000313" key="2">
    <source>
        <dbReference type="Proteomes" id="UP000007364"/>
    </source>
</evidence>
<accession>K2PS87</accession>
<sequence length="125" mass="14742">MGKFTDDMEKLLVERYGIKPELMSDKELHDIDTYIETYLRDKFIIFIDGKKVEWNFIGKQYDTDVMKVYLEIPNLDRDKFQSIGVQSSVLYGVYPDQKNVIHIKVKDVKKSYVLIKEKNSAVLKL</sequence>
<dbReference type="AlphaFoldDB" id="K2PS87"/>
<dbReference type="STRING" id="555500.I215_06857"/>
<organism evidence="1 2">
    <name type="scientific">Galbibacter marinus</name>
    <dbReference type="NCBI Taxonomy" id="555500"/>
    <lineage>
        <taxon>Bacteria</taxon>
        <taxon>Pseudomonadati</taxon>
        <taxon>Bacteroidota</taxon>
        <taxon>Flavobacteriia</taxon>
        <taxon>Flavobacteriales</taxon>
        <taxon>Flavobacteriaceae</taxon>
        <taxon>Galbibacter</taxon>
    </lineage>
</organism>
<dbReference type="Proteomes" id="UP000007364">
    <property type="component" value="Unassembled WGS sequence"/>
</dbReference>
<dbReference type="EMBL" id="AMSG01000007">
    <property type="protein sequence ID" value="EKF55410.1"/>
    <property type="molecule type" value="Genomic_DNA"/>
</dbReference>
<dbReference type="eggNOG" id="ENOG503140B">
    <property type="taxonomic scope" value="Bacteria"/>
</dbReference>